<feature type="compositionally biased region" description="Basic and acidic residues" evidence="1">
    <location>
        <begin position="202"/>
        <end position="214"/>
    </location>
</feature>
<feature type="compositionally biased region" description="Basic residues" evidence="1">
    <location>
        <begin position="191"/>
        <end position="201"/>
    </location>
</feature>
<comment type="caution">
    <text evidence="3">The sequence shown here is derived from an EMBL/GenBank/DDBJ whole genome shotgun (WGS) entry which is preliminary data.</text>
</comment>
<keyword evidence="4" id="KW-1185">Reference proteome</keyword>
<gene>
    <name evidence="3" type="ORF">KUTeg_018812</name>
</gene>
<dbReference type="InterPro" id="IPR011333">
    <property type="entry name" value="SKP1/BTB/POZ_sf"/>
</dbReference>
<evidence type="ECO:0000259" key="2">
    <source>
        <dbReference type="PROSITE" id="PS50097"/>
    </source>
</evidence>
<evidence type="ECO:0000313" key="4">
    <source>
        <dbReference type="Proteomes" id="UP001217089"/>
    </source>
</evidence>
<dbReference type="Pfam" id="PF00651">
    <property type="entry name" value="BTB"/>
    <property type="match status" value="1"/>
</dbReference>
<dbReference type="Gene3D" id="3.30.710.10">
    <property type="entry name" value="Potassium Channel Kv1.1, Chain A"/>
    <property type="match status" value="1"/>
</dbReference>
<dbReference type="InterPro" id="IPR000210">
    <property type="entry name" value="BTB/POZ_dom"/>
</dbReference>
<dbReference type="PROSITE" id="PS50097">
    <property type="entry name" value="BTB"/>
    <property type="match status" value="1"/>
</dbReference>
<accession>A0ABQ9EDC9</accession>
<protein>
    <recommendedName>
        <fullName evidence="2">BTB domain-containing protein</fullName>
    </recommendedName>
</protein>
<name>A0ABQ9EDC9_TEGGR</name>
<feature type="domain" description="BTB" evidence="2">
    <location>
        <begin position="34"/>
        <end position="114"/>
    </location>
</feature>
<dbReference type="InterPro" id="IPR050457">
    <property type="entry name" value="ZnFinger_BTB_dom_contain"/>
</dbReference>
<evidence type="ECO:0000256" key="1">
    <source>
        <dbReference type="SAM" id="MobiDB-lite"/>
    </source>
</evidence>
<evidence type="ECO:0000313" key="3">
    <source>
        <dbReference type="EMBL" id="KAJ8302416.1"/>
    </source>
</evidence>
<dbReference type="PANTHER" id="PTHR46105:SF28">
    <property type="entry name" value="ZINC FINGER PROTEIN 37-LIKE"/>
    <property type="match status" value="1"/>
</dbReference>
<dbReference type="SMART" id="SM00225">
    <property type="entry name" value="BTB"/>
    <property type="match status" value="1"/>
</dbReference>
<feature type="region of interest" description="Disordered" evidence="1">
    <location>
        <begin position="168"/>
        <end position="214"/>
    </location>
</feature>
<reference evidence="3 4" key="1">
    <citation type="submission" date="2022-12" db="EMBL/GenBank/DDBJ databases">
        <title>Chromosome-level genome of Tegillarca granosa.</title>
        <authorList>
            <person name="Kim J."/>
        </authorList>
    </citation>
    <scope>NUCLEOTIDE SEQUENCE [LARGE SCALE GENOMIC DNA]</scope>
    <source>
        <strain evidence="3">Teg-2019</strain>
        <tissue evidence="3">Adductor muscle</tissue>
    </source>
</reference>
<dbReference type="EMBL" id="JARBDR010000917">
    <property type="protein sequence ID" value="KAJ8302416.1"/>
    <property type="molecule type" value="Genomic_DNA"/>
</dbReference>
<dbReference type="Proteomes" id="UP001217089">
    <property type="component" value="Unassembled WGS sequence"/>
</dbReference>
<sequence>MASDVERNAVFEHENQISSILDNLNEQRIASRFCDVILRVCGEQIFAHSNVLAAASPYFGSFLGQGQDLPRAFSQKTPQIIEIHIDGSEGDSGYGDAVRKVVDFMYTSKIELAYGILTQVMEIAKIMQMDMIIEYCDRFQKGEDGNMDKLVTKNKNLVDITTQTISSKTNDKLSTPNRTVNESTTGNKVIHTPKRKRGRPRKQVENETPEIHEH</sequence>
<organism evidence="3 4">
    <name type="scientific">Tegillarca granosa</name>
    <name type="common">Malaysian cockle</name>
    <name type="synonym">Anadara granosa</name>
    <dbReference type="NCBI Taxonomy" id="220873"/>
    <lineage>
        <taxon>Eukaryota</taxon>
        <taxon>Metazoa</taxon>
        <taxon>Spiralia</taxon>
        <taxon>Lophotrochozoa</taxon>
        <taxon>Mollusca</taxon>
        <taxon>Bivalvia</taxon>
        <taxon>Autobranchia</taxon>
        <taxon>Pteriomorphia</taxon>
        <taxon>Arcoida</taxon>
        <taxon>Arcoidea</taxon>
        <taxon>Arcidae</taxon>
        <taxon>Tegillarca</taxon>
    </lineage>
</organism>
<feature type="compositionally biased region" description="Polar residues" evidence="1">
    <location>
        <begin position="168"/>
        <end position="187"/>
    </location>
</feature>
<proteinExistence type="predicted"/>
<dbReference type="SUPFAM" id="SSF54695">
    <property type="entry name" value="POZ domain"/>
    <property type="match status" value="1"/>
</dbReference>
<dbReference type="PANTHER" id="PTHR46105">
    <property type="entry name" value="AGAP004733-PA"/>
    <property type="match status" value="1"/>
</dbReference>